<dbReference type="Proteomes" id="UP000198510">
    <property type="component" value="Unassembled WGS sequence"/>
</dbReference>
<evidence type="ECO:0000256" key="1">
    <source>
        <dbReference type="SAM" id="Phobius"/>
    </source>
</evidence>
<proteinExistence type="predicted"/>
<reference evidence="2 3" key="1">
    <citation type="submission" date="2016-10" db="EMBL/GenBank/DDBJ databases">
        <authorList>
            <person name="de Groot N.N."/>
        </authorList>
    </citation>
    <scope>NUCLEOTIDE SEQUENCE [LARGE SCALE GENOMIC DNA]</scope>
    <source>
        <strain evidence="2 3">DSM 25186</strain>
    </source>
</reference>
<dbReference type="RefSeq" id="WP_143017496.1">
    <property type="nucleotide sequence ID" value="NZ_FNFO01000015.1"/>
</dbReference>
<keyword evidence="3" id="KW-1185">Reference proteome</keyword>
<dbReference type="InterPro" id="IPR011041">
    <property type="entry name" value="Quinoprot_gluc/sorb_DH_b-prop"/>
</dbReference>
<dbReference type="Gene3D" id="2.120.10.30">
    <property type="entry name" value="TolB, C-terminal domain"/>
    <property type="match status" value="1"/>
</dbReference>
<keyword evidence="1" id="KW-0472">Membrane</keyword>
<dbReference type="AlphaFoldDB" id="A0A1G9U5X8"/>
<dbReference type="InterPro" id="IPR011042">
    <property type="entry name" value="6-blade_b-propeller_TolB-like"/>
</dbReference>
<evidence type="ECO:0008006" key="4">
    <source>
        <dbReference type="Google" id="ProtNLM"/>
    </source>
</evidence>
<dbReference type="OrthoDB" id="9770043at2"/>
<dbReference type="SUPFAM" id="SSF50952">
    <property type="entry name" value="Soluble quinoprotein glucose dehydrogenase"/>
    <property type="match status" value="1"/>
</dbReference>
<name>A0A1G9U5X8_9BACT</name>
<dbReference type="STRING" id="1075417.SAMN05421823_115101"/>
<evidence type="ECO:0000313" key="2">
    <source>
        <dbReference type="EMBL" id="SDM55380.1"/>
    </source>
</evidence>
<accession>A0A1G9U5X8</accession>
<keyword evidence="1" id="KW-0812">Transmembrane</keyword>
<organism evidence="2 3">
    <name type="scientific">Catalinimonas alkaloidigena</name>
    <dbReference type="NCBI Taxonomy" id="1075417"/>
    <lineage>
        <taxon>Bacteria</taxon>
        <taxon>Pseudomonadati</taxon>
        <taxon>Bacteroidota</taxon>
        <taxon>Cytophagia</taxon>
        <taxon>Cytophagales</taxon>
        <taxon>Catalimonadaceae</taxon>
        <taxon>Catalinimonas</taxon>
    </lineage>
</organism>
<protein>
    <recommendedName>
        <fullName evidence="4">Glucose/arabinose dehydrogenase, beta-propeller fold</fullName>
    </recommendedName>
</protein>
<feature type="transmembrane region" description="Helical" evidence="1">
    <location>
        <begin position="12"/>
        <end position="41"/>
    </location>
</feature>
<dbReference type="EMBL" id="FNFO01000015">
    <property type="protein sequence ID" value="SDM55380.1"/>
    <property type="molecule type" value="Genomic_DNA"/>
</dbReference>
<evidence type="ECO:0000313" key="3">
    <source>
        <dbReference type="Proteomes" id="UP000198510"/>
    </source>
</evidence>
<keyword evidence="1" id="KW-1133">Transmembrane helix</keyword>
<gene>
    <name evidence="2" type="ORF">SAMN05421823_115101</name>
</gene>
<sequence length="561" mass="61979">MTISSACSQARFFSYFFHFILSFMQKPLLYTGATLLILSLIDCSSPTQQRGLADTEVDSVESVVTQTSQRPIRPADIATPDGLQITPFAQGLTYPVDVAFDSEGTAYIAEAGGHTYGTSSGRAPKARILRRQTDGTLQVLYDKVVSMTNIKANASSDQMDEGLIPPITGITYHEGKLFISHRSRYSVYDLSTGEFKTIVNGLPSWGEFLNGKPIFQDGKMVFFLSSQGNSGVIEEHWVKVMDQFNKPDVHEIPGEDITLTGQNFWVPTHEVTLVEADSLRTGAYLPLGTESKAGQAVPGQLICNGAFFRCNPDGSDVERLAWGLRSSFGYRYSPDGRLIATMNSANPMPPRGMYFDYEPIYEIVEGEWYGWPDFYSGLPITDERFGVKPEERGFVLTPETHQKLLKGEKRPRQPLVRLPVHSAAQGMVFGQPFGLPDTDILVAEFGAIVPFFKGEQYHPHRPTGVPPEGQAPEGVRYNWPGFRVQRVNLNTGEVADYLYNRSHLPASVDGSGGLERPLQLSWGPDQSLYIVDFGVVDFDDGGMSAHPFTGVIWRVASSSNP</sequence>